<dbReference type="PATRIC" id="fig|1178515.4.peg.1541"/>
<dbReference type="EMBL" id="CP011388">
    <property type="protein sequence ID" value="ANE46184.1"/>
    <property type="molecule type" value="Genomic_DNA"/>
</dbReference>
<feature type="transmembrane region" description="Helical" evidence="1">
    <location>
        <begin position="248"/>
        <end position="269"/>
    </location>
</feature>
<dbReference type="AlphaFoldDB" id="A0A172TH25"/>
<reference evidence="2 3" key="1">
    <citation type="submission" date="2015-01" db="EMBL/GenBank/DDBJ databases">
        <title>Paenibacillus swuensis/DY6/whole genome sequencing.</title>
        <authorList>
            <person name="Kim M.K."/>
            <person name="Srinivasan S."/>
            <person name="Lee J.-J."/>
        </authorList>
    </citation>
    <scope>NUCLEOTIDE SEQUENCE [LARGE SCALE GENOMIC DNA]</scope>
    <source>
        <strain evidence="2 3">DY6</strain>
    </source>
</reference>
<feature type="transmembrane region" description="Helical" evidence="1">
    <location>
        <begin position="215"/>
        <end position="236"/>
    </location>
</feature>
<keyword evidence="1" id="KW-0472">Membrane</keyword>
<protein>
    <submittedName>
        <fullName evidence="2">Uncharacterized protein</fullName>
    </submittedName>
</protein>
<feature type="transmembrane region" description="Helical" evidence="1">
    <location>
        <begin position="189"/>
        <end position="208"/>
    </location>
</feature>
<organism evidence="2 3">
    <name type="scientific">Paenibacillus swuensis</name>
    <dbReference type="NCBI Taxonomy" id="1178515"/>
    <lineage>
        <taxon>Bacteria</taxon>
        <taxon>Bacillati</taxon>
        <taxon>Bacillota</taxon>
        <taxon>Bacilli</taxon>
        <taxon>Bacillales</taxon>
        <taxon>Paenibacillaceae</taxon>
        <taxon>Paenibacillus</taxon>
    </lineage>
</organism>
<feature type="transmembrane region" description="Helical" evidence="1">
    <location>
        <begin position="15"/>
        <end position="38"/>
    </location>
</feature>
<dbReference type="OrthoDB" id="1751619at2"/>
<feature type="transmembrane region" description="Helical" evidence="1">
    <location>
        <begin position="122"/>
        <end position="148"/>
    </location>
</feature>
<evidence type="ECO:0000313" key="3">
    <source>
        <dbReference type="Proteomes" id="UP000076927"/>
    </source>
</evidence>
<accession>A0A172TH25</accession>
<keyword evidence="1" id="KW-1133">Transmembrane helix</keyword>
<proteinExistence type="predicted"/>
<dbReference type="Proteomes" id="UP000076927">
    <property type="component" value="Chromosome"/>
</dbReference>
<name>A0A172TH25_9BACL</name>
<sequence>MSQYLKLLHMEIHRFRYMLAGLVGLIIVCQFGALIIWITSQLNDIKLDGFISENRPRNTGYFPDERLSFTEAVHSSYNIYFLPIMICAAVLILYVFVIWYRDWSGKSTFIYQLLMLPQSRHTLYWSKLTAILVFVFGLLAVQLLLLVAQEWLFNWMVPSDLRIPSFFADIIAADPVFSIFLPSEIEQFFISYGLGILLIIIIFTVILIERSYRKIGVLYGLVYLVVVAVILLYPLFRLGLTAYLYPHEIIYMELTLLVLVCIGSLWFSFRLLNNKITV</sequence>
<dbReference type="RefSeq" id="WP_068605709.1">
    <property type="nucleotide sequence ID" value="NZ_CP011388.1"/>
</dbReference>
<dbReference type="STRING" id="1178515.SY83_07765"/>
<keyword evidence="3" id="KW-1185">Reference proteome</keyword>
<feature type="transmembrane region" description="Helical" evidence="1">
    <location>
        <begin position="79"/>
        <end position="101"/>
    </location>
</feature>
<evidence type="ECO:0000256" key="1">
    <source>
        <dbReference type="SAM" id="Phobius"/>
    </source>
</evidence>
<dbReference type="KEGG" id="pswu:SY83_07765"/>
<gene>
    <name evidence="2" type="ORF">SY83_07765</name>
</gene>
<keyword evidence="1" id="KW-0812">Transmembrane</keyword>
<evidence type="ECO:0000313" key="2">
    <source>
        <dbReference type="EMBL" id="ANE46184.1"/>
    </source>
</evidence>